<evidence type="ECO:0000313" key="2">
    <source>
        <dbReference type="Ensembl" id="ENSSORP00005022075.1"/>
    </source>
</evidence>
<dbReference type="GO" id="GO:0051056">
    <property type="term" value="P:regulation of small GTPase mediated signal transduction"/>
    <property type="evidence" value="ECO:0007669"/>
    <property type="project" value="InterPro"/>
</dbReference>
<organism evidence="2 3">
    <name type="scientific">Sphaeramia orbicularis</name>
    <name type="common">orbiculate cardinalfish</name>
    <dbReference type="NCBI Taxonomy" id="375764"/>
    <lineage>
        <taxon>Eukaryota</taxon>
        <taxon>Metazoa</taxon>
        <taxon>Chordata</taxon>
        <taxon>Craniata</taxon>
        <taxon>Vertebrata</taxon>
        <taxon>Euteleostomi</taxon>
        <taxon>Actinopterygii</taxon>
        <taxon>Neopterygii</taxon>
        <taxon>Teleostei</taxon>
        <taxon>Neoteleostei</taxon>
        <taxon>Acanthomorphata</taxon>
        <taxon>Gobiaria</taxon>
        <taxon>Kurtiformes</taxon>
        <taxon>Apogonoidei</taxon>
        <taxon>Apogonidae</taxon>
        <taxon>Apogoninae</taxon>
        <taxon>Sphaeramia</taxon>
    </lineage>
</organism>
<feature type="chain" id="PRO_5025494917" evidence="1">
    <location>
        <begin position="17"/>
        <end position="170"/>
    </location>
</feature>
<dbReference type="SUPFAM" id="SSF111347">
    <property type="entry name" value="Rap/Ran-GAP"/>
    <property type="match status" value="1"/>
</dbReference>
<protein>
    <submittedName>
        <fullName evidence="2">Uncharacterized protein</fullName>
    </submittedName>
</protein>
<dbReference type="PANTHER" id="PTHR21344:SF1">
    <property type="entry name" value="RAL GTPASE-ACTIVATING PROTEIN SUBUNIT BETA"/>
    <property type="match status" value="1"/>
</dbReference>
<dbReference type="GO" id="GO:0005096">
    <property type="term" value="F:GTPase activator activity"/>
    <property type="evidence" value="ECO:0007669"/>
    <property type="project" value="InterPro"/>
</dbReference>
<dbReference type="PANTHER" id="PTHR21344">
    <property type="entry name" value="RAL GTPASE-ACTIVATING PROTEIN SUBUNIT BETA"/>
    <property type="match status" value="1"/>
</dbReference>
<dbReference type="InterPro" id="IPR039930">
    <property type="entry name" value="RALGAPB"/>
</dbReference>
<accession>A0A672ZXT4</accession>
<reference evidence="2" key="3">
    <citation type="submission" date="2025-09" db="UniProtKB">
        <authorList>
            <consortium name="Ensembl"/>
        </authorList>
    </citation>
    <scope>IDENTIFICATION</scope>
</reference>
<evidence type="ECO:0000256" key="1">
    <source>
        <dbReference type="SAM" id="SignalP"/>
    </source>
</evidence>
<keyword evidence="1" id="KW-0732">Signal</keyword>
<evidence type="ECO:0000313" key="3">
    <source>
        <dbReference type="Proteomes" id="UP000472271"/>
    </source>
</evidence>
<reference evidence="2" key="1">
    <citation type="submission" date="2019-06" db="EMBL/GenBank/DDBJ databases">
        <authorList>
            <consortium name="Wellcome Sanger Institute Data Sharing"/>
        </authorList>
    </citation>
    <scope>NUCLEOTIDE SEQUENCE [LARGE SCALE GENOMIC DNA]</scope>
</reference>
<proteinExistence type="predicted"/>
<name>A0A672ZXT4_9TELE</name>
<dbReference type="AlphaFoldDB" id="A0A672ZXT4"/>
<dbReference type="Ensembl" id="ENSSORT00005022731.1">
    <property type="protein sequence ID" value="ENSSORP00005022075.1"/>
    <property type="gene ID" value="ENSSORG00005010780.1"/>
</dbReference>
<keyword evidence="3" id="KW-1185">Reference proteome</keyword>
<sequence length="170" mass="19304">MLTCLSHLSVSPVCLTCPCLQSPVADGPSSPHWKASSSCSQSKIWIVWVERFEDIGDFSPRILRLQIAVNIQLIFIHPLKTGLFRIRLYGNKTSKFSLVVPLVSGSVVSKRTLGFLVRETVINCCYRRRLDSDSAPPPHVRRKHMISDIIQRYRSHCSEPTFYTALFQDV</sequence>
<dbReference type="Proteomes" id="UP000472271">
    <property type="component" value="Chromosome 5"/>
</dbReference>
<reference evidence="2" key="2">
    <citation type="submission" date="2025-08" db="UniProtKB">
        <authorList>
            <consortium name="Ensembl"/>
        </authorList>
    </citation>
    <scope>IDENTIFICATION</scope>
</reference>
<feature type="signal peptide" evidence="1">
    <location>
        <begin position="1"/>
        <end position="16"/>
    </location>
</feature>
<dbReference type="InterPro" id="IPR035974">
    <property type="entry name" value="Rap/Ran-GAP_sf"/>
</dbReference>
<dbReference type="InParanoid" id="A0A672ZXT4"/>